<feature type="compositionally biased region" description="Low complexity" evidence="5">
    <location>
        <begin position="1"/>
        <end position="19"/>
    </location>
</feature>
<feature type="compositionally biased region" description="Polar residues" evidence="5">
    <location>
        <begin position="21"/>
        <end position="30"/>
    </location>
</feature>
<reference evidence="7 8" key="1">
    <citation type="journal article" date="2023" name="Elife">
        <title>Identification of key yeast species and microbe-microbe interactions impacting larval growth of Drosophila in the wild.</title>
        <authorList>
            <person name="Mure A."/>
            <person name="Sugiura Y."/>
            <person name="Maeda R."/>
            <person name="Honda K."/>
            <person name="Sakurai N."/>
            <person name="Takahashi Y."/>
            <person name="Watada M."/>
            <person name="Katoh T."/>
            <person name="Gotoh A."/>
            <person name="Gotoh Y."/>
            <person name="Taniguchi I."/>
            <person name="Nakamura K."/>
            <person name="Hayashi T."/>
            <person name="Katayama T."/>
            <person name="Uemura T."/>
            <person name="Hattori Y."/>
        </authorList>
    </citation>
    <scope>NUCLEOTIDE SEQUENCE [LARGE SCALE GENOMIC DNA]</scope>
    <source>
        <strain evidence="7 8">SB-73</strain>
    </source>
</reference>
<feature type="compositionally biased region" description="Low complexity" evidence="5">
    <location>
        <begin position="31"/>
        <end position="47"/>
    </location>
</feature>
<evidence type="ECO:0000313" key="8">
    <source>
        <dbReference type="Proteomes" id="UP001362899"/>
    </source>
</evidence>
<proteinExistence type="inferred from homology"/>
<dbReference type="SMART" id="SM00129">
    <property type="entry name" value="KISc"/>
    <property type="match status" value="1"/>
</dbReference>
<feature type="coiled-coil region" evidence="4">
    <location>
        <begin position="514"/>
        <end position="548"/>
    </location>
</feature>
<keyword evidence="3" id="KW-0067">ATP-binding</keyword>
<name>A0AAV5RGX0_STABA</name>
<feature type="compositionally biased region" description="Polar residues" evidence="5">
    <location>
        <begin position="85"/>
        <end position="102"/>
    </location>
</feature>
<protein>
    <submittedName>
        <fullName evidence="7">Kip2 protein</fullName>
    </submittedName>
</protein>
<evidence type="ECO:0000256" key="2">
    <source>
        <dbReference type="ARBA" id="ARBA00023175"/>
    </source>
</evidence>
<feature type="domain" description="Kinesin motor" evidence="6">
    <location>
        <begin position="110"/>
        <end position="413"/>
    </location>
</feature>
<dbReference type="Proteomes" id="UP001362899">
    <property type="component" value="Unassembled WGS sequence"/>
</dbReference>
<feature type="region of interest" description="Disordered" evidence="5">
    <location>
        <begin position="1"/>
        <end position="53"/>
    </location>
</feature>
<feature type="binding site" evidence="3">
    <location>
        <begin position="186"/>
        <end position="193"/>
    </location>
    <ligand>
        <name>ATP</name>
        <dbReference type="ChEBI" id="CHEBI:30616"/>
    </ligand>
</feature>
<keyword evidence="1 4" id="KW-0175">Coiled coil</keyword>
<dbReference type="GO" id="GO:0008017">
    <property type="term" value="F:microtubule binding"/>
    <property type="evidence" value="ECO:0007669"/>
    <property type="project" value="InterPro"/>
</dbReference>
<dbReference type="PANTHER" id="PTHR47968">
    <property type="entry name" value="CENTROMERE PROTEIN E"/>
    <property type="match status" value="1"/>
</dbReference>
<dbReference type="SUPFAM" id="SSF52540">
    <property type="entry name" value="P-loop containing nucleoside triphosphate hydrolases"/>
    <property type="match status" value="1"/>
</dbReference>
<feature type="coiled-coil region" evidence="4">
    <location>
        <begin position="437"/>
        <end position="464"/>
    </location>
</feature>
<feature type="compositionally biased region" description="Polar residues" evidence="5">
    <location>
        <begin position="59"/>
        <end position="72"/>
    </location>
</feature>
<dbReference type="GO" id="GO:0003777">
    <property type="term" value="F:microtubule motor activity"/>
    <property type="evidence" value="ECO:0007669"/>
    <property type="project" value="InterPro"/>
</dbReference>
<accession>A0AAV5RGX0</accession>
<keyword evidence="8" id="KW-1185">Reference proteome</keyword>
<dbReference type="AlphaFoldDB" id="A0AAV5RGX0"/>
<feature type="region of interest" description="Disordered" evidence="5">
    <location>
        <begin position="58"/>
        <end position="77"/>
    </location>
</feature>
<dbReference type="PRINTS" id="PR00380">
    <property type="entry name" value="KINESINHEAVY"/>
</dbReference>
<evidence type="ECO:0000256" key="4">
    <source>
        <dbReference type="SAM" id="Coils"/>
    </source>
</evidence>
<dbReference type="InterPro" id="IPR027640">
    <property type="entry name" value="Kinesin-like_fam"/>
</dbReference>
<keyword evidence="3" id="KW-0547">Nucleotide-binding</keyword>
<evidence type="ECO:0000256" key="5">
    <source>
        <dbReference type="SAM" id="MobiDB-lite"/>
    </source>
</evidence>
<dbReference type="Pfam" id="PF00225">
    <property type="entry name" value="Kinesin"/>
    <property type="match status" value="1"/>
</dbReference>
<gene>
    <name evidence="7" type="ORF">DASB73_017870</name>
</gene>
<feature type="region of interest" description="Disordered" evidence="5">
    <location>
        <begin position="85"/>
        <end position="107"/>
    </location>
</feature>
<feature type="coiled-coil region" evidence="4">
    <location>
        <begin position="587"/>
        <end position="614"/>
    </location>
</feature>
<evidence type="ECO:0000256" key="1">
    <source>
        <dbReference type="ARBA" id="ARBA00023054"/>
    </source>
</evidence>
<organism evidence="7 8">
    <name type="scientific">Starmerella bacillaris</name>
    <name type="common">Yeast</name>
    <name type="synonym">Candida zemplinina</name>
    <dbReference type="NCBI Taxonomy" id="1247836"/>
    <lineage>
        <taxon>Eukaryota</taxon>
        <taxon>Fungi</taxon>
        <taxon>Dikarya</taxon>
        <taxon>Ascomycota</taxon>
        <taxon>Saccharomycotina</taxon>
        <taxon>Dipodascomycetes</taxon>
        <taxon>Dipodascales</taxon>
        <taxon>Trichomonascaceae</taxon>
        <taxon>Starmerella</taxon>
    </lineage>
</organism>
<comment type="caution">
    <text evidence="7">The sequence shown here is derived from an EMBL/GenBank/DDBJ whole genome shotgun (WGS) entry which is preliminary data.</text>
</comment>
<evidence type="ECO:0000259" key="6">
    <source>
        <dbReference type="PROSITE" id="PS50067"/>
    </source>
</evidence>
<dbReference type="GO" id="GO:0005524">
    <property type="term" value="F:ATP binding"/>
    <property type="evidence" value="ECO:0007669"/>
    <property type="project" value="UniProtKB-UniRule"/>
</dbReference>
<evidence type="ECO:0000256" key="3">
    <source>
        <dbReference type="PROSITE-ProRule" id="PRU00283"/>
    </source>
</evidence>
<keyword evidence="2 3" id="KW-0505">Motor protein</keyword>
<dbReference type="InterPro" id="IPR027417">
    <property type="entry name" value="P-loop_NTPase"/>
</dbReference>
<dbReference type="InterPro" id="IPR001752">
    <property type="entry name" value="Kinesin_motor_dom"/>
</dbReference>
<evidence type="ECO:0000313" key="7">
    <source>
        <dbReference type="EMBL" id="GMM50829.1"/>
    </source>
</evidence>
<dbReference type="EMBL" id="BTGC01000003">
    <property type="protein sequence ID" value="GMM50829.1"/>
    <property type="molecule type" value="Genomic_DNA"/>
</dbReference>
<dbReference type="GO" id="GO:0007018">
    <property type="term" value="P:microtubule-based movement"/>
    <property type="evidence" value="ECO:0007669"/>
    <property type="project" value="InterPro"/>
</dbReference>
<dbReference type="InterPro" id="IPR036961">
    <property type="entry name" value="Kinesin_motor_dom_sf"/>
</dbReference>
<dbReference type="PANTHER" id="PTHR47968:SF75">
    <property type="entry name" value="CENTROMERE-ASSOCIATED PROTEIN E"/>
    <property type="match status" value="1"/>
</dbReference>
<dbReference type="PROSITE" id="PS50067">
    <property type="entry name" value="KINESIN_MOTOR_2"/>
    <property type="match status" value="1"/>
</dbReference>
<comment type="similarity">
    <text evidence="3">Belongs to the TRAFAC class myosin-kinesin ATPase superfamily. Kinesin family.</text>
</comment>
<dbReference type="Gene3D" id="3.40.850.10">
    <property type="entry name" value="Kinesin motor domain"/>
    <property type="match status" value="1"/>
</dbReference>
<sequence>MYETPSRTSSRLSSRKPPSQMAPSIDSNGASRLSRFSTRSTSNLSTNGPFQQREMIAPLSNTSPMKSPTISGRNLRKPLSMQSMNSLRNHSSKPGTPRQRSASGDVYKGKIHVGVRARPDKDPLNSNPTWYLDPTNNLVEHESAGIFTFDKVYTGETWNEQVFVDSVLPLIQQVVNGFNATVLAYGTTGSGKTYTMQGSETDPGVISRSVQLLFDMLGDSSAVTLSYYEIYNERIYDLLSMDKEPSEVSLRDGNNGETKIFGHREVLTASARELLDWVASGDQLRRTSSTQYNEHSSRSHAVVRIGVNNNGAQSILYLCDLAGSERAVEHSERRREGSFINKSLLTLSSVISILSQGGYSHVPYRDSKLTRLLQPSLSGTALVSMVCTIQTTSGGSSAETLNSIRFAAKAKNITVTAKRSSVFDEGPSMSAANLRLIDHLQQENEILRREFVKQRQEKEDLYDRLKLFEQAADRDTENSLEAMTGISFSGDDTVDIGASQEILKQGDNNSYHENADYLSIIEGLKNEVEKYRTENADLNQRISHLVSEITALDTNFSRLEASEAIKNGQNSNNNQIIPSTVSNDVLNESIRAENQSLKEQVQELVEQLRDKTLALDCLTQMNSANYESDLSNSNYSLENLTTERVSDLHIH</sequence>